<evidence type="ECO:0000256" key="2">
    <source>
        <dbReference type="ARBA" id="ARBA00004448"/>
    </source>
</evidence>
<dbReference type="EC" id="7.1.1.2" evidence="4"/>
<keyword evidence="12 19" id="KW-1133">Transmembrane helix</keyword>
<keyword evidence="15 21" id="KW-0496">Mitochondrion</keyword>
<evidence type="ECO:0000256" key="4">
    <source>
        <dbReference type="ARBA" id="ARBA00012944"/>
    </source>
</evidence>
<reference evidence="21" key="1">
    <citation type="journal article" date="2014" name="Gene">
        <title>The mitochondrial genomes of Amphiascoides atopus and Schizopera knabeni (Harpacticoida: Miraciidae) reveal similarities between the copepod orders Harpacticoida and Poecilostomatoida.</title>
        <authorList>
            <person name="Easton E.E."/>
            <person name="Darrow E.M."/>
            <person name="Spears T."/>
            <person name="Thistle D."/>
        </authorList>
    </citation>
    <scope>NUCLEOTIDE SEQUENCE</scope>
</reference>
<dbReference type="GO" id="GO:0005743">
    <property type="term" value="C:mitochondrial inner membrane"/>
    <property type="evidence" value="ECO:0007669"/>
    <property type="project" value="UniProtKB-SubCell"/>
</dbReference>
<evidence type="ECO:0000256" key="19">
    <source>
        <dbReference type="SAM" id="Phobius"/>
    </source>
</evidence>
<feature type="transmembrane region" description="Helical" evidence="19">
    <location>
        <begin position="55"/>
        <end position="75"/>
    </location>
</feature>
<organism evidence="21">
    <name type="scientific">Amphiascoides atopus</name>
    <dbReference type="NCBI Taxonomy" id="1352461"/>
    <lineage>
        <taxon>Eukaryota</taxon>
        <taxon>Metazoa</taxon>
        <taxon>Ecdysozoa</taxon>
        <taxon>Arthropoda</taxon>
        <taxon>Crustacea</taxon>
        <taxon>Multicrustacea</taxon>
        <taxon>Hexanauplia</taxon>
        <taxon>Copepoda</taxon>
        <taxon>Harpacticoida</taxon>
        <taxon>Miraciidae</taxon>
        <taxon>Amphiascoides</taxon>
    </lineage>
</organism>
<comment type="similarity">
    <text evidence="3">Belongs to the complex I subunit 2 family.</text>
</comment>
<dbReference type="GO" id="GO:0008137">
    <property type="term" value="F:NADH dehydrogenase (ubiquinone) activity"/>
    <property type="evidence" value="ECO:0007669"/>
    <property type="project" value="UniProtKB-EC"/>
</dbReference>
<comment type="subcellular location">
    <subcellularLocation>
        <location evidence="2">Mitochondrion inner membrane</location>
        <topology evidence="2">Multi-pass membrane protein</topology>
    </subcellularLocation>
</comment>
<geneLocation type="mitochondrion" evidence="21"/>
<evidence type="ECO:0000256" key="16">
    <source>
        <dbReference type="ARBA" id="ARBA00023136"/>
    </source>
</evidence>
<evidence type="ECO:0000256" key="7">
    <source>
        <dbReference type="ARBA" id="ARBA00022660"/>
    </source>
</evidence>
<evidence type="ECO:0000256" key="17">
    <source>
        <dbReference type="ARBA" id="ARBA00031028"/>
    </source>
</evidence>
<keyword evidence="8 19" id="KW-0812">Transmembrane</keyword>
<evidence type="ECO:0000256" key="11">
    <source>
        <dbReference type="ARBA" id="ARBA00022982"/>
    </source>
</evidence>
<evidence type="ECO:0000256" key="6">
    <source>
        <dbReference type="ARBA" id="ARBA00022448"/>
    </source>
</evidence>
<keyword evidence="16 19" id="KW-0472">Membrane</keyword>
<evidence type="ECO:0000256" key="15">
    <source>
        <dbReference type="ARBA" id="ARBA00023128"/>
    </source>
</evidence>
<evidence type="ECO:0000256" key="18">
    <source>
        <dbReference type="ARBA" id="ARBA00049551"/>
    </source>
</evidence>
<evidence type="ECO:0000256" key="12">
    <source>
        <dbReference type="ARBA" id="ARBA00022989"/>
    </source>
</evidence>
<accession>W8DNB8</accession>
<dbReference type="CTD" id="4536"/>
<dbReference type="RefSeq" id="YP_009019487.1">
    <property type="nucleotide sequence ID" value="NC_023783.1"/>
</dbReference>
<keyword evidence="9" id="KW-0999">Mitochondrion inner membrane</keyword>
<feature type="transmembrane region" description="Helical" evidence="19">
    <location>
        <begin position="184"/>
        <end position="204"/>
    </location>
</feature>
<gene>
    <name evidence="21" type="primary">ND2</name>
</gene>
<keyword evidence="13" id="KW-0520">NAD</keyword>
<feature type="transmembrane region" description="Helical" evidence="19">
    <location>
        <begin position="297"/>
        <end position="316"/>
    </location>
</feature>
<dbReference type="EMBL" id="KF667526">
    <property type="protein sequence ID" value="AHB52770.1"/>
    <property type="molecule type" value="Genomic_DNA"/>
</dbReference>
<proteinExistence type="inferred from homology"/>
<evidence type="ECO:0000256" key="5">
    <source>
        <dbReference type="ARBA" id="ARBA00021008"/>
    </source>
</evidence>
<dbReference type="PANTHER" id="PTHR46552:SF1">
    <property type="entry name" value="NADH-UBIQUINONE OXIDOREDUCTASE CHAIN 2"/>
    <property type="match status" value="1"/>
</dbReference>
<sequence>MINLMMGNFCMVFWGLSVITGLSVNSGVIMWACMELNLLCFVFLLLVINDDCYSAVKYFLIQALGSILFLLSLMLEMTISYSLFIIILLLAILLKLAMAPFQFWLVNLVKDINWLSFFFISVFQKLLPLYVFMLVLSDVSGAVALIGVMVASWGGMVTSQLKVMLIYSSVLGVAWMISSQSYSLALFFLFAYMVAFYYLGHLLWSMEAQTSGELGTWGLSSISRVGVFLSFLSMAGMPPFLGFFPKIFIIYHAWAYASLFTLLVLLWGSMVFIYVYLRMCLAGMGWSSSTSVMPFNVNSSIVFVLLLSSGSLLALLA</sequence>
<feature type="transmembrane region" description="Helical" evidence="19">
    <location>
        <begin position="81"/>
        <end position="106"/>
    </location>
</feature>
<dbReference type="GeneID" id="18667351"/>
<comment type="function">
    <text evidence="1">Core subunit of the mitochondrial membrane respiratory chain NADH dehydrogenase (Complex I) that is believed to belong to the minimal assembly required for catalysis. Complex I functions in the transfer of electrons from NADH to the respiratory chain. The immediate electron acceptor for the enzyme is believed to be ubiquinone.</text>
</comment>
<keyword evidence="11" id="KW-0249">Electron transport</keyword>
<evidence type="ECO:0000313" key="21">
    <source>
        <dbReference type="EMBL" id="AHB52770.1"/>
    </source>
</evidence>
<keyword evidence="10" id="KW-1278">Translocase</keyword>
<comment type="catalytic activity">
    <reaction evidence="18">
        <text>a ubiquinone + NADH + 5 H(+)(in) = a ubiquinol + NAD(+) + 4 H(+)(out)</text>
        <dbReference type="Rhea" id="RHEA:29091"/>
        <dbReference type="Rhea" id="RHEA-COMP:9565"/>
        <dbReference type="Rhea" id="RHEA-COMP:9566"/>
        <dbReference type="ChEBI" id="CHEBI:15378"/>
        <dbReference type="ChEBI" id="CHEBI:16389"/>
        <dbReference type="ChEBI" id="CHEBI:17976"/>
        <dbReference type="ChEBI" id="CHEBI:57540"/>
        <dbReference type="ChEBI" id="CHEBI:57945"/>
        <dbReference type="EC" id="7.1.1.2"/>
    </reaction>
</comment>
<evidence type="ECO:0000256" key="3">
    <source>
        <dbReference type="ARBA" id="ARBA00007012"/>
    </source>
</evidence>
<evidence type="ECO:0000256" key="9">
    <source>
        <dbReference type="ARBA" id="ARBA00022792"/>
    </source>
</evidence>
<dbReference type="AlphaFoldDB" id="W8DNB8"/>
<dbReference type="InterPro" id="IPR050175">
    <property type="entry name" value="Complex_I_Subunit_2"/>
</dbReference>
<evidence type="ECO:0000256" key="8">
    <source>
        <dbReference type="ARBA" id="ARBA00022692"/>
    </source>
</evidence>
<dbReference type="GO" id="GO:0006120">
    <property type="term" value="P:mitochondrial electron transport, NADH to ubiquinone"/>
    <property type="evidence" value="ECO:0007669"/>
    <property type="project" value="TreeGrafter"/>
</dbReference>
<feature type="transmembrane region" description="Helical" evidence="19">
    <location>
        <begin position="224"/>
        <end position="244"/>
    </location>
</feature>
<evidence type="ECO:0000256" key="1">
    <source>
        <dbReference type="ARBA" id="ARBA00003257"/>
    </source>
</evidence>
<name>W8DNB8_9MAXI</name>
<feature type="domain" description="NADH:quinone oxidoreductase/Mrp antiporter transmembrane" evidence="20">
    <location>
        <begin position="29"/>
        <end position="266"/>
    </location>
</feature>
<keyword evidence="6" id="KW-0813">Transport</keyword>
<dbReference type="Pfam" id="PF00361">
    <property type="entry name" value="Proton_antipo_M"/>
    <property type="match status" value="1"/>
</dbReference>
<evidence type="ECO:0000256" key="14">
    <source>
        <dbReference type="ARBA" id="ARBA00023075"/>
    </source>
</evidence>
<dbReference type="InterPro" id="IPR001750">
    <property type="entry name" value="ND/Mrp_TM"/>
</dbReference>
<keyword evidence="7" id="KW-0679">Respiratory chain</keyword>
<dbReference type="PANTHER" id="PTHR46552">
    <property type="entry name" value="NADH-UBIQUINONE OXIDOREDUCTASE CHAIN 2"/>
    <property type="match status" value="1"/>
</dbReference>
<evidence type="ECO:0000259" key="20">
    <source>
        <dbReference type="Pfam" id="PF00361"/>
    </source>
</evidence>
<protein>
    <recommendedName>
        <fullName evidence="5">NADH-ubiquinone oxidoreductase chain 2</fullName>
        <ecNumber evidence="4">7.1.1.2</ecNumber>
    </recommendedName>
    <alternativeName>
        <fullName evidence="17">NADH dehydrogenase subunit 2</fullName>
    </alternativeName>
</protein>
<keyword evidence="14" id="KW-0830">Ubiquinone</keyword>
<evidence type="ECO:0000256" key="10">
    <source>
        <dbReference type="ARBA" id="ARBA00022967"/>
    </source>
</evidence>
<feature type="transmembrane region" description="Helical" evidence="19">
    <location>
        <begin position="256"/>
        <end position="277"/>
    </location>
</feature>
<evidence type="ECO:0000256" key="13">
    <source>
        <dbReference type="ARBA" id="ARBA00023027"/>
    </source>
</evidence>